<dbReference type="Proteomes" id="UP000806378">
    <property type="component" value="Unassembled WGS sequence"/>
</dbReference>
<comment type="subcellular location">
    <subcellularLocation>
        <location evidence="1">Cytoplasm</location>
    </subcellularLocation>
</comment>
<evidence type="ECO:0008006" key="7">
    <source>
        <dbReference type="Google" id="ProtNLM"/>
    </source>
</evidence>
<dbReference type="InterPro" id="IPR019369">
    <property type="entry name" value="Efm5/EEF1AKMT1"/>
</dbReference>
<dbReference type="Gramene" id="rna-gnl|WGS:JABURB|Cocit.L0198.1">
    <property type="protein sequence ID" value="cds-KAF7845882.1"/>
    <property type="gene ID" value="gene-BT93_L0198"/>
</dbReference>
<evidence type="ECO:0000256" key="3">
    <source>
        <dbReference type="ARBA" id="ARBA00022603"/>
    </source>
</evidence>
<comment type="caution">
    <text evidence="5">The sequence shown here is derived from an EMBL/GenBank/DDBJ whole genome shotgun (WGS) entry which is preliminary data.</text>
</comment>
<dbReference type="OrthoDB" id="206354at2759"/>
<evidence type="ECO:0000256" key="4">
    <source>
        <dbReference type="ARBA" id="ARBA00022679"/>
    </source>
</evidence>
<accession>A0A8T0CGN1</accession>
<dbReference type="GO" id="GO:0016279">
    <property type="term" value="F:protein-lysine N-methyltransferase activity"/>
    <property type="evidence" value="ECO:0007669"/>
    <property type="project" value="InterPro"/>
</dbReference>
<dbReference type="PANTHER" id="PTHR13200">
    <property type="entry name" value="EEF1A LYSINE METHYLTRANSFERASE 1"/>
    <property type="match status" value="1"/>
</dbReference>
<dbReference type="PANTHER" id="PTHR13200:SF0">
    <property type="entry name" value="EEF1A LYSINE METHYLTRANSFERASE 1"/>
    <property type="match status" value="1"/>
</dbReference>
<evidence type="ECO:0000256" key="2">
    <source>
        <dbReference type="ARBA" id="ARBA00022490"/>
    </source>
</evidence>
<dbReference type="GO" id="GO:0005737">
    <property type="term" value="C:cytoplasm"/>
    <property type="evidence" value="ECO:0007669"/>
    <property type="project" value="UniProtKB-SubCell"/>
</dbReference>
<keyword evidence="3" id="KW-0489">Methyltransferase</keyword>
<dbReference type="AlphaFoldDB" id="A0A8T0CGN1"/>
<dbReference type="GO" id="GO:0003676">
    <property type="term" value="F:nucleic acid binding"/>
    <property type="evidence" value="ECO:0007669"/>
    <property type="project" value="InterPro"/>
</dbReference>
<protein>
    <recommendedName>
        <fullName evidence="7">Protein-lysine N-methyltransferase</fullName>
    </recommendedName>
</protein>
<reference evidence="5" key="1">
    <citation type="submission" date="2020-05" db="EMBL/GenBank/DDBJ databases">
        <title>WGS assembly of Corymbia citriodora subspecies variegata.</title>
        <authorList>
            <person name="Barry K."/>
            <person name="Hundley H."/>
            <person name="Shu S."/>
            <person name="Jenkins J."/>
            <person name="Grimwood J."/>
            <person name="Baten A."/>
        </authorList>
    </citation>
    <scope>NUCLEOTIDE SEQUENCE</scope>
    <source>
        <strain evidence="5">CV2-018</strain>
    </source>
</reference>
<evidence type="ECO:0000313" key="5">
    <source>
        <dbReference type="EMBL" id="KAF7845882.1"/>
    </source>
</evidence>
<organism evidence="5 6">
    <name type="scientific">Corymbia citriodora subsp. variegata</name>
    <dbReference type="NCBI Taxonomy" id="360336"/>
    <lineage>
        <taxon>Eukaryota</taxon>
        <taxon>Viridiplantae</taxon>
        <taxon>Streptophyta</taxon>
        <taxon>Embryophyta</taxon>
        <taxon>Tracheophyta</taxon>
        <taxon>Spermatophyta</taxon>
        <taxon>Magnoliopsida</taxon>
        <taxon>eudicotyledons</taxon>
        <taxon>Gunneridae</taxon>
        <taxon>Pentapetalae</taxon>
        <taxon>rosids</taxon>
        <taxon>malvids</taxon>
        <taxon>Myrtales</taxon>
        <taxon>Myrtaceae</taxon>
        <taxon>Myrtoideae</taxon>
        <taxon>Eucalypteae</taxon>
        <taxon>Corymbia</taxon>
    </lineage>
</organism>
<dbReference type="InterPro" id="IPR002052">
    <property type="entry name" value="DNA_methylase_N6_adenine_CS"/>
</dbReference>
<dbReference type="EMBL" id="MU098555">
    <property type="protein sequence ID" value="KAF7845882.1"/>
    <property type="molecule type" value="Genomic_DNA"/>
</dbReference>
<dbReference type="PROSITE" id="PS00092">
    <property type="entry name" value="N6_MTASE"/>
    <property type="match status" value="1"/>
</dbReference>
<name>A0A8T0CGN1_CORYI</name>
<dbReference type="GO" id="GO:0032259">
    <property type="term" value="P:methylation"/>
    <property type="evidence" value="ECO:0007669"/>
    <property type="project" value="UniProtKB-KW"/>
</dbReference>
<keyword evidence="6" id="KW-1185">Reference proteome</keyword>
<proteinExistence type="predicted"/>
<sequence length="209" mass="23898">MFAESWQDSQFWYSDQTATILAEQLLEGITSDSRIAVVSAPSAYVQLRNLLVSLCSLRGGKRLIVVQNDKERYPVRPKLTLFEIDERFEVFKDDFVMYDFKNPLKFDDPGTLKGAFDRIICDPPFLSEDCQSKVRWLARQWQAPQAGSEGSTKLILCTGERMESLAHKLYGKAGLQTTTFLPEHTKGLSNEFRCYANFECDGWKWTANA</sequence>
<evidence type="ECO:0000313" key="6">
    <source>
        <dbReference type="Proteomes" id="UP000806378"/>
    </source>
</evidence>
<keyword evidence="4" id="KW-0808">Transferase</keyword>
<dbReference type="Pfam" id="PF10237">
    <property type="entry name" value="N6-adenineMlase"/>
    <property type="match status" value="1"/>
</dbReference>
<gene>
    <name evidence="5" type="ORF">BT93_L0198</name>
</gene>
<dbReference type="InterPro" id="IPR041370">
    <property type="entry name" value="Mlase_EEF1AKMT1/ZCCHC4"/>
</dbReference>
<evidence type="ECO:0000256" key="1">
    <source>
        <dbReference type="ARBA" id="ARBA00004496"/>
    </source>
</evidence>
<keyword evidence="2" id="KW-0963">Cytoplasm</keyword>